<accession>A0AAN1WK41</accession>
<proteinExistence type="predicted"/>
<evidence type="ECO:0000313" key="3">
    <source>
        <dbReference type="Proteomes" id="UP001320119"/>
    </source>
</evidence>
<protein>
    <recommendedName>
        <fullName evidence="4">TraB/GumN family protein</fullName>
    </recommendedName>
</protein>
<dbReference type="KEGG" id="marq:MARGE09_P3253"/>
<sequence>MLKRALSFLATGTLLGSLIPLSPSANADAMVWKVSNEHGEVYLGGTIHMLRESDYPLKQEYDIAFGDSDTVVFETDVNGASDLGFQQKMMMQMSLPPGKTLADILQPKTYKRLSDFSAQCGLPLEMMQSFKPAMVILTLTQLELQKLDITANSGLESHFSKLATKHSKTIASLETLDEQIAILATMGDGYEDEFVNGSLDDFENLSAEFQILINAWKAGDVATIDEKMTTMMKDRFPQMYNNLLVKRNFNWIKSIDKLIRTPEKEFILVGAAHLAGPDSVQSLLIAQGYKVEKVKALPENKR</sequence>
<organism evidence="2 3">
    <name type="scientific">Marinagarivorans cellulosilyticus</name>
    <dbReference type="NCBI Taxonomy" id="2721545"/>
    <lineage>
        <taxon>Bacteria</taxon>
        <taxon>Pseudomonadati</taxon>
        <taxon>Pseudomonadota</taxon>
        <taxon>Gammaproteobacteria</taxon>
        <taxon>Cellvibrionales</taxon>
        <taxon>Cellvibrionaceae</taxon>
        <taxon>Marinagarivorans</taxon>
    </lineage>
</organism>
<evidence type="ECO:0000313" key="2">
    <source>
        <dbReference type="EMBL" id="BCD99052.1"/>
    </source>
</evidence>
<gene>
    <name evidence="2" type="ORF">MARGE09_P3253</name>
</gene>
<reference evidence="2 3" key="1">
    <citation type="journal article" date="2022" name="IScience">
        <title>An ultrasensitive nanofiber-based assay for enzymatic hydrolysis and deep-sea microbial degradation of cellulose.</title>
        <authorList>
            <person name="Tsudome M."/>
            <person name="Tachioka M."/>
            <person name="Miyazaki M."/>
            <person name="Uchimura K."/>
            <person name="Tsuda M."/>
            <person name="Takaki Y."/>
            <person name="Deguchi S."/>
        </authorList>
    </citation>
    <scope>NUCLEOTIDE SEQUENCE [LARGE SCALE GENOMIC DNA]</scope>
    <source>
        <strain evidence="2 3">GE09</strain>
    </source>
</reference>
<dbReference type="PANTHER" id="PTHR40590">
    <property type="entry name" value="CYTOPLASMIC PROTEIN-RELATED"/>
    <property type="match status" value="1"/>
</dbReference>
<feature type="signal peptide" evidence="1">
    <location>
        <begin position="1"/>
        <end position="27"/>
    </location>
</feature>
<evidence type="ECO:0008006" key="4">
    <source>
        <dbReference type="Google" id="ProtNLM"/>
    </source>
</evidence>
<dbReference type="EMBL" id="AP023086">
    <property type="protein sequence ID" value="BCD99052.1"/>
    <property type="molecule type" value="Genomic_DNA"/>
</dbReference>
<keyword evidence="1" id="KW-0732">Signal</keyword>
<keyword evidence="3" id="KW-1185">Reference proteome</keyword>
<dbReference type="AlphaFoldDB" id="A0AAN1WK41"/>
<dbReference type="Proteomes" id="UP001320119">
    <property type="component" value="Chromosome"/>
</dbReference>
<name>A0AAN1WK41_9GAMM</name>
<feature type="chain" id="PRO_5042955295" description="TraB/GumN family protein" evidence="1">
    <location>
        <begin position="28"/>
        <end position="302"/>
    </location>
</feature>
<dbReference type="Pfam" id="PF01963">
    <property type="entry name" value="TraB_PrgY_gumN"/>
    <property type="match status" value="1"/>
</dbReference>
<evidence type="ECO:0000256" key="1">
    <source>
        <dbReference type="SAM" id="SignalP"/>
    </source>
</evidence>
<dbReference type="PANTHER" id="PTHR40590:SF1">
    <property type="entry name" value="CYTOPLASMIC PROTEIN"/>
    <property type="match status" value="1"/>
</dbReference>
<dbReference type="InterPro" id="IPR047111">
    <property type="entry name" value="YbaP-like"/>
</dbReference>
<dbReference type="CDD" id="cd14789">
    <property type="entry name" value="Tiki"/>
    <property type="match status" value="1"/>
</dbReference>
<dbReference type="RefSeq" id="WP_236983933.1">
    <property type="nucleotide sequence ID" value="NZ_AP023086.1"/>
</dbReference>
<dbReference type="InterPro" id="IPR002816">
    <property type="entry name" value="TraB/PrgY/GumN_fam"/>
</dbReference>